<reference evidence="1 2" key="1">
    <citation type="submission" date="2018-11" db="EMBL/GenBank/DDBJ databases">
        <title>Genomic Encyclopedia of Type Strains, Phase IV (KMG-IV): sequencing the most valuable type-strain genomes for metagenomic binning, comparative biology and taxonomic classification.</title>
        <authorList>
            <person name="Goeker M."/>
        </authorList>
    </citation>
    <scope>NUCLEOTIDE SEQUENCE [LARGE SCALE GENOMIC DNA]</scope>
    <source>
        <strain evidence="1 2">DSM 29158</strain>
    </source>
</reference>
<dbReference type="RefSeq" id="WP_123807093.1">
    <property type="nucleotide sequence ID" value="NZ_RKRK01000002.1"/>
</dbReference>
<dbReference type="AlphaFoldDB" id="A0A3N5BII5"/>
<gene>
    <name evidence="1" type="ORF">EDD62_0055</name>
</gene>
<proteinExistence type="predicted"/>
<organism evidence="1 2">
    <name type="scientific">Abyssicoccus albus</name>
    <dbReference type="NCBI Taxonomy" id="1817405"/>
    <lineage>
        <taxon>Bacteria</taxon>
        <taxon>Bacillati</taxon>
        <taxon>Bacillota</taxon>
        <taxon>Bacilli</taxon>
        <taxon>Bacillales</taxon>
        <taxon>Abyssicoccaceae</taxon>
    </lineage>
</organism>
<name>A0A3N5BII5_9BACL</name>
<dbReference type="Proteomes" id="UP000277108">
    <property type="component" value="Unassembled WGS sequence"/>
</dbReference>
<sequence length="214" mass="25003">MNLTFTVLGDKVIQVKTQSIDIEKLYILLNEQLKKFKFITDISLSNNVIHILYHPLKAMEYYDTHKPLNALKKQIESISQSIGNDLKHFNSEVIEENQHKYYQLHLISASIFSEVIHIDMNQLYNQPFKVSTFGYYPEEVIIPVELMIGDDYINESIDVKPNDIYYSDMGIHLVTKSYKTKGILIGRIKSITDEIRNINVLDRVQFERLEDEIS</sequence>
<accession>A0A3N5BII5</accession>
<comment type="caution">
    <text evidence="1">The sequence shown here is derived from an EMBL/GenBank/DDBJ whole genome shotgun (WGS) entry which is preliminary data.</text>
</comment>
<protein>
    <submittedName>
        <fullName evidence="1">Uncharacterized protein</fullName>
    </submittedName>
</protein>
<evidence type="ECO:0000313" key="2">
    <source>
        <dbReference type="Proteomes" id="UP000277108"/>
    </source>
</evidence>
<dbReference type="EMBL" id="RKRK01000002">
    <property type="protein sequence ID" value="RPF57437.1"/>
    <property type="molecule type" value="Genomic_DNA"/>
</dbReference>
<evidence type="ECO:0000313" key="1">
    <source>
        <dbReference type="EMBL" id="RPF57437.1"/>
    </source>
</evidence>
<keyword evidence="2" id="KW-1185">Reference proteome</keyword>